<gene>
    <name evidence="7" type="ORF">BDA99DRAFT_232285</name>
</gene>
<keyword evidence="1 5" id="KW-0540">Nuclease</keyword>
<sequence length="98" mass="11319">MINDRIEEIEQGKFLELITQVDERERPRQTVCVGINWEYAIEELLQLAECMGAIALASLCGLLAEEFGQRRGGMPDLCCWDYEKKRCLFVEGKYSLNK</sequence>
<dbReference type="Pfam" id="PF08774">
    <property type="entry name" value="VRR_NUC"/>
    <property type="match status" value="1"/>
</dbReference>
<dbReference type="GO" id="GO:0036297">
    <property type="term" value="P:interstrand cross-link repair"/>
    <property type="evidence" value="ECO:0007669"/>
    <property type="project" value="InterPro"/>
</dbReference>
<evidence type="ECO:0000259" key="6">
    <source>
        <dbReference type="Pfam" id="PF08774"/>
    </source>
</evidence>
<reference evidence="7" key="1">
    <citation type="journal article" date="2022" name="IScience">
        <title>Evolution of zygomycete secretomes and the origins of terrestrial fungal ecologies.</title>
        <authorList>
            <person name="Chang Y."/>
            <person name="Wang Y."/>
            <person name="Mondo S."/>
            <person name="Ahrendt S."/>
            <person name="Andreopoulos W."/>
            <person name="Barry K."/>
            <person name="Beard J."/>
            <person name="Benny G.L."/>
            <person name="Blankenship S."/>
            <person name="Bonito G."/>
            <person name="Cuomo C."/>
            <person name="Desiro A."/>
            <person name="Gervers K.A."/>
            <person name="Hundley H."/>
            <person name="Kuo A."/>
            <person name="LaButti K."/>
            <person name="Lang B.F."/>
            <person name="Lipzen A."/>
            <person name="O'Donnell K."/>
            <person name="Pangilinan J."/>
            <person name="Reynolds N."/>
            <person name="Sandor L."/>
            <person name="Smith M.E."/>
            <person name="Tsang A."/>
            <person name="Grigoriev I.V."/>
            <person name="Stajich J.E."/>
            <person name="Spatafora J.W."/>
        </authorList>
    </citation>
    <scope>NUCLEOTIDE SEQUENCE</scope>
    <source>
        <strain evidence="7">RSA 2281</strain>
    </source>
</reference>
<keyword evidence="3 5" id="KW-0378">Hydrolase</keyword>
<dbReference type="GO" id="GO:0008409">
    <property type="term" value="F:5'-3' exonuclease activity"/>
    <property type="evidence" value="ECO:0007669"/>
    <property type="project" value="TreeGrafter"/>
</dbReference>
<evidence type="ECO:0000256" key="5">
    <source>
        <dbReference type="RuleBase" id="RU365033"/>
    </source>
</evidence>
<evidence type="ECO:0000256" key="1">
    <source>
        <dbReference type="ARBA" id="ARBA00022722"/>
    </source>
</evidence>
<organism evidence="7 8">
    <name type="scientific">Phascolomyces articulosus</name>
    <dbReference type="NCBI Taxonomy" id="60185"/>
    <lineage>
        <taxon>Eukaryota</taxon>
        <taxon>Fungi</taxon>
        <taxon>Fungi incertae sedis</taxon>
        <taxon>Mucoromycota</taxon>
        <taxon>Mucoromycotina</taxon>
        <taxon>Mucoromycetes</taxon>
        <taxon>Mucorales</taxon>
        <taxon>Lichtheimiaceae</taxon>
        <taxon>Phascolomyces</taxon>
    </lineage>
</organism>
<keyword evidence="8" id="KW-1185">Reference proteome</keyword>
<dbReference type="GO" id="GO:0046872">
    <property type="term" value="F:metal ion binding"/>
    <property type="evidence" value="ECO:0007669"/>
    <property type="project" value="UniProtKB-KW"/>
</dbReference>
<evidence type="ECO:0000313" key="7">
    <source>
        <dbReference type="EMBL" id="KAI9248277.1"/>
    </source>
</evidence>
<comment type="cofactor">
    <cofactor evidence="5">
        <name>Mg(2+)</name>
        <dbReference type="ChEBI" id="CHEBI:18420"/>
    </cofactor>
    <cofactor evidence="5">
        <name>Mn(2+)</name>
        <dbReference type="ChEBI" id="CHEBI:29035"/>
    </cofactor>
</comment>
<dbReference type="EC" id="3.1.4.1" evidence="5"/>
<name>A0AAD5JZN7_9FUNG</name>
<accession>A0AAD5JZN7</accession>
<keyword evidence="5" id="KW-0227">DNA damage</keyword>
<dbReference type="EMBL" id="JAIXMP010000039">
    <property type="protein sequence ID" value="KAI9248277.1"/>
    <property type="molecule type" value="Genomic_DNA"/>
</dbReference>
<feature type="domain" description="VRR-NUC" evidence="6">
    <location>
        <begin position="21"/>
        <end position="93"/>
    </location>
</feature>
<dbReference type="InterPro" id="IPR033315">
    <property type="entry name" value="Fan1-like"/>
</dbReference>
<comment type="caution">
    <text evidence="7">The sequence shown here is derived from an EMBL/GenBank/DDBJ whole genome shotgun (WGS) entry which is preliminary data.</text>
</comment>
<keyword evidence="5" id="KW-0539">Nucleus</keyword>
<comment type="similarity">
    <text evidence="5">Belongs to the FAN1 family.</text>
</comment>
<keyword evidence="4 5" id="KW-0460">Magnesium</keyword>
<keyword evidence="2 5" id="KW-0479">Metal-binding</keyword>
<protein>
    <recommendedName>
        <fullName evidence="5">Fanconi-associated nuclease</fullName>
        <ecNumber evidence="5">3.1.4.1</ecNumber>
    </recommendedName>
</protein>
<proteinExistence type="inferred from homology"/>
<dbReference type="PANTHER" id="PTHR15749">
    <property type="entry name" value="FANCONI-ASSOCIATED NUCLEASE 1"/>
    <property type="match status" value="1"/>
</dbReference>
<dbReference type="GO" id="GO:0005634">
    <property type="term" value="C:nucleus"/>
    <property type="evidence" value="ECO:0007669"/>
    <property type="project" value="UniProtKB-SubCell"/>
</dbReference>
<dbReference type="AlphaFoldDB" id="A0AAD5JZN7"/>
<dbReference type="Proteomes" id="UP001209540">
    <property type="component" value="Unassembled WGS sequence"/>
</dbReference>
<dbReference type="PANTHER" id="PTHR15749:SF4">
    <property type="entry name" value="FANCONI-ASSOCIATED NUCLEASE 1"/>
    <property type="match status" value="1"/>
</dbReference>
<keyword evidence="5" id="KW-0234">DNA repair</keyword>
<reference evidence="7" key="2">
    <citation type="submission" date="2023-02" db="EMBL/GenBank/DDBJ databases">
        <authorList>
            <consortium name="DOE Joint Genome Institute"/>
            <person name="Mondo S.J."/>
            <person name="Chang Y."/>
            <person name="Wang Y."/>
            <person name="Ahrendt S."/>
            <person name="Andreopoulos W."/>
            <person name="Barry K."/>
            <person name="Beard J."/>
            <person name="Benny G.L."/>
            <person name="Blankenship S."/>
            <person name="Bonito G."/>
            <person name="Cuomo C."/>
            <person name="Desiro A."/>
            <person name="Gervers K.A."/>
            <person name="Hundley H."/>
            <person name="Kuo A."/>
            <person name="LaButti K."/>
            <person name="Lang B.F."/>
            <person name="Lipzen A."/>
            <person name="O'Donnell K."/>
            <person name="Pangilinan J."/>
            <person name="Reynolds N."/>
            <person name="Sandor L."/>
            <person name="Smith M.W."/>
            <person name="Tsang A."/>
            <person name="Grigoriev I.V."/>
            <person name="Stajich J.E."/>
            <person name="Spatafora J.W."/>
        </authorList>
    </citation>
    <scope>NUCLEOTIDE SEQUENCE</scope>
    <source>
        <strain evidence="7">RSA 2281</strain>
    </source>
</reference>
<dbReference type="GO" id="GO:0004528">
    <property type="term" value="F:phosphodiesterase I activity"/>
    <property type="evidence" value="ECO:0007669"/>
    <property type="project" value="UniProtKB-EC"/>
</dbReference>
<dbReference type="GO" id="GO:0070336">
    <property type="term" value="F:flap-structured DNA binding"/>
    <property type="evidence" value="ECO:0007669"/>
    <property type="project" value="TreeGrafter"/>
</dbReference>
<evidence type="ECO:0000256" key="3">
    <source>
        <dbReference type="ARBA" id="ARBA00022801"/>
    </source>
</evidence>
<comment type="subcellular location">
    <subcellularLocation>
        <location evidence="5">Nucleus</location>
    </subcellularLocation>
</comment>
<dbReference type="InterPro" id="IPR014883">
    <property type="entry name" value="VRR_NUC"/>
</dbReference>
<evidence type="ECO:0000313" key="8">
    <source>
        <dbReference type="Proteomes" id="UP001209540"/>
    </source>
</evidence>
<dbReference type="GO" id="GO:0017108">
    <property type="term" value="F:5'-flap endonuclease activity"/>
    <property type="evidence" value="ECO:0007669"/>
    <property type="project" value="TreeGrafter"/>
</dbReference>
<evidence type="ECO:0000256" key="2">
    <source>
        <dbReference type="ARBA" id="ARBA00022723"/>
    </source>
</evidence>
<comment type="catalytic activity">
    <reaction evidence="5">
        <text>Hydrolytically removes 5'-nucleotides successively from the 3'-hydroxy termini of 3'-hydroxy-terminated oligonucleotides.</text>
        <dbReference type="EC" id="3.1.4.1"/>
    </reaction>
</comment>
<keyword evidence="5" id="KW-0464">Manganese</keyword>
<comment type="function">
    <text evidence="5">Nuclease required for the repair of DNA interstrand cross-links (ICL). Acts as a 5'-3' exonuclease that anchors at a cut end of DNA and cleaves DNA successively at every third nucleotide, allowing to excise an ICL from one strand through flanking incisions.</text>
</comment>
<evidence type="ECO:0000256" key="4">
    <source>
        <dbReference type="ARBA" id="ARBA00022842"/>
    </source>
</evidence>